<dbReference type="EMBL" id="MAYG01000001">
    <property type="protein sequence ID" value="OCA74138.1"/>
    <property type="molecule type" value="Genomic_DNA"/>
</dbReference>
<evidence type="ECO:0008006" key="4">
    <source>
        <dbReference type="Google" id="ProtNLM"/>
    </source>
</evidence>
<organism evidence="2 3">
    <name type="scientific">Chryseobacterium arthrosphaerae</name>
    <dbReference type="NCBI Taxonomy" id="651561"/>
    <lineage>
        <taxon>Bacteria</taxon>
        <taxon>Pseudomonadati</taxon>
        <taxon>Bacteroidota</taxon>
        <taxon>Flavobacteriia</taxon>
        <taxon>Flavobacteriales</taxon>
        <taxon>Weeksellaceae</taxon>
        <taxon>Chryseobacterium group</taxon>
        <taxon>Chryseobacterium</taxon>
    </lineage>
</organism>
<dbReference type="AlphaFoldDB" id="A0A1B8ZRC3"/>
<feature type="signal peptide" evidence="1">
    <location>
        <begin position="1"/>
        <end position="23"/>
    </location>
</feature>
<accession>A0A1B8ZRC3</accession>
<sequence>MKKLFTGLSLALSMMMAAQKAPAKKSPLVLYSYETFGCDVKGYFDSAKYKKEEIDGTYQLVYSLSGSPFSSLTVFNTVKLDKVRSNSAQLLQQAEKEYQQRKGELNALKIIDRPLWKKQYAEAVRVLENEYQLRKEILMGYSDPQSLQKSIFYNTCKEYIDAMTTKDPQKMYSVWKGLSERNYSGTKEVFTAQWNDQRKDDYALMDLMNAFRNCASNSFRPKADENGTLLKAFDAVFIKLKRDCDRP</sequence>
<dbReference type="Proteomes" id="UP000093432">
    <property type="component" value="Unassembled WGS sequence"/>
</dbReference>
<keyword evidence="1" id="KW-0732">Signal</keyword>
<comment type="caution">
    <text evidence="2">The sequence shown here is derived from an EMBL/GenBank/DDBJ whole genome shotgun (WGS) entry which is preliminary data.</text>
</comment>
<name>A0A1B8ZRC3_9FLAO</name>
<feature type="chain" id="PRO_5008621067" description="DUF5045 domain-containing protein" evidence="1">
    <location>
        <begin position="24"/>
        <end position="247"/>
    </location>
</feature>
<evidence type="ECO:0000313" key="3">
    <source>
        <dbReference type="Proteomes" id="UP000093432"/>
    </source>
</evidence>
<dbReference type="OrthoDB" id="1362060at2"/>
<dbReference type="RefSeq" id="WP_065398129.1">
    <property type="nucleotide sequence ID" value="NZ_MAYG01000001.1"/>
</dbReference>
<evidence type="ECO:0000313" key="2">
    <source>
        <dbReference type="EMBL" id="OCA74138.1"/>
    </source>
</evidence>
<dbReference type="STRING" id="651561.BBI00_07190"/>
<proteinExistence type="predicted"/>
<protein>
    <recommendedName>
        <fullName evidence="4">DUF5045 domain-containing protein</fullName>
    </recommendedName>
</protein>
<evidence type="ECO:0000256" key="1">
    <source>
        <dbReference type="SAM" id="SignalP"/>
    </source>
</evidence>
<gene>
    <name evidence="2" type="ORF">BBI00_07190</name>
</gene>
<reference evidence="3" key="1">
    <citation type="submission" date="2016-07" db="EMBL/GenBank/DDBJ databases">
        <authorList>
            <person name="Florea S."/>
            <person name="Webb J.S."/>
            <person name="Jaromczyk J."/>
            <person name="Schardl C.L."/>
        </authorList>
    </citation>
    <scope>NUCLEOTIDE SEQUENCE [LARGE SCALE GENOMIC DNA]</scope>
    <source>
        <strain evidence="3">CC-VM-7</strain>
    </source>
</reference>